<sequence>MCARAFLIKRGRTSASNGPLTVEALATNTIHFAVASGNRAYQTRDLGLVGENAGAPLPSLLPQARNTNSNAHLNEPALPKPLPPVLLADEETNPRMPPHHLHEQLQAMDKLATFTTKQSAIKPTPELVGQIDHHFLVTMVHTLVLKVVQSQYGIDYISPWPDSAATFIRMGNPICAQQFLEHREALIAELQGVFDCEAGLDDVAIIRQLMHEAFPN</sequence>
<proteinExistence type="predicted"/>
<protein>
    <submittedName>
        <fullName evidence="1">Uncharacterized protein</fullName>
    </submittedName>
</protein>
<name>A0A6A5UKY7_9PLEO</name>
<organism evidence="1 2">
    <name type="scientific">Bimuria novae-zelandiae CBS 107.79</name>
    <dbReference type="NCBI Taxonomy" id="1447943"/>
    <lineage>
        <taxon>Eukaryota</taxon>
        <taxon>Fungi</taxon>
        <taxon>Dikarya</taxon>
        <taxon>Ascomycota</taxon>
        <taxon>Pezizomycotina</taxon>
        <taxon>Dothideomycetes</taxon>
        <taxon>Pleosporomycetidae</taxon>
        <taxon>Pleosporales</taxon>
        <taxon>Massarineae</taxon>
        <taxon>Didymosphaeriaceae</taxon>
        <taxon>Bimuria</taxon>
    </lineage>
</organism>
<dbReference type="AlphaFoldDB" id="A0A6A5UKY7"/>
<evidence type="ECO:0000313" key="1">
    <source>
        <dbReference type="EMBL" id="KAF1964619.1"/>
    </source>
</evidence>
<evidence type="ECO:0000313" key="2">
    <source>
        <dbReference type="Proteomes" id="UP000800036"/>
    </source>
</evidence>
<gene>
    <name evidence="1" type="ORF">BU23DRAFT_575531</name>
</gene>
<dbReference type="EMBL" id="ML976780">
    <property type="protein sequence ID" value="KAF1964619.1"/>
    <property type="molecule type" value="Genomic_DNA"/>
</dbReference>
<reference evidence="1" key="1">
    <citation type="journal article" date="2020" name="Stud. Mycol.">
        <title>101 Dothideomycetes genomes: a test case for predicting lifestyles and emergence of pathogens.</title>
        <authorList>
            <person name="Haridas S."/>
            <person name="Albert R."/>
            <person name="Binder M."/>
            <person name="Bloem J."/>
            <person name="Labutti K."/>
            <person name="Salamov A."/>
            <person name="Andreopoulos B."/>
            <person name="Baker S."/>
            <person name="Barry K."/>
            <person name="Bills G."/>
            <person name="Bluhm B."/>
            <person name="Cannon C."/>
            <person name="Castanera R."/>
            <person name="Culley D."/>
            <person name="Daum C."/>
            <person name="Ezra D."/>
            <person name="Gonzalez J."/>
            <person name="Henrissat B."/>
            <person name="Kuo A."/>
            <person name="Liang C."/>
            <person name="Lipzen A."/>
            <person name="Lutzoni F."/>
            <person name="Magnuson J."/>
            <person name="Mondo S."/>
            <person name="Nolan M."/>
            <person name="Ohm R."/>
            <person name="Pangilinan J."/>
            <person name="Park H.-J."/>
            <person name="Ramirez L."/>
            <person name="Alfaro M."/>
            <person name="Sun H."/>
            <person name="Tritt A."/>
            <person name="Yoshinaga Y."/>
            <person name="Zwiers L.-H."/>
            <person name="Turgeon B."/>
            <person name="Goodwin S."/>
            <person name="Spatafora J."/>
            <person name="Crous P."/>
            <person name="Grigoriev I."/>
        </authorList>
    </citation>
    <scope>NUCLEOTIDE SEQUENCE</scope>
    <source>
        <strain evidence="1">CBS 107.79</strain>
    </source>
</reference>
<accession>A0A6A5UKY7</accession>
<dbReference type="Proteomes" id="UP000800036">
    <property type="component" value="Unassembled WGS sequence"/>
</dbReference>
<keyword evidence="2" id="KW-1185">Reference proteome</keyword>